<dbReference type="Proteomes" id="UP000271974">
    <property type="component" value="Unassembled WGS sequence"/>
</dbReference>
<dbReference type="EMBL" id="RQTK01000439">
    <property type="protein sequence ID" value="RUS79626.1"/>
    <property type="molecule type" value="Genomic_DNA"/>
</dbReference>
<reference evidence="1 2" key="1">
    <citation type="submission" date="2019-01" db="EMBL/GenBank/DDBJ databases">
        <title>A draft genome assembly of the solar-powered sea slug Elysia chlorotica.</title>
        <authorList>
            <person name="Cai H."/>
            <person name="Li Q."/>
            <person name="Fang X."/>
            <person name="Li J."/>
            <person name="Curtis N.E."/>
            <person name="Altenburger A."/>
            <person name="Shibata T."/>
            <person name="Feng M."/>
            <person name="Maeda T."/>
            <person name="Schwartz J.A."/>
            <person name="Shigenobu S."/>
            <person name="Lundholm N."/>
            <person name="Nishiyama T."/>
            <person name="Yang H."/>
            <person name="Hasebe M."/>
            <person name="Li S."/>
            <person name="Pierce S.K."/>
            <person name="Wang J."/>
        </authorList>
    </citation>
    <scope>NUCLEOTIDE SEQUENCE [LARGE SCALE GENOMIC DNA]</scope>
    <source>
        <strain evidence="1">EC2010</strain>
        <tissue evidence="1">Whole organism of an adult</tissue>
    </source>
</reference>
<organism evidence="1 2">
    <name type="scientific">Elysia chlorotica</name>
    <name type="common">Eastern emerald elysia</name>
    <name type="synonym">Sea slug</name>
    <dbReference type="NCBI Taxonomy" id="188477"/>
    <lineage>
        <taxon>Eukaryota</taxon>
        <taxon>Metazoa</taxon>
        <taxon>Spiralia</taxon>
        <taxon>Lophotrochozoa</taxon>
        <taxon>Mollusca</taxon>
        <taxon>Gastropoda</taxon>
        <taxon>Heterobranchia</taxon>
        <taxon>Euthyneura</taxon>
        <taxon>Panpulmonata</taxon>
        <taxon>Sacoglossa</taxon>
        <taxon>Placobranchoidea</taxon>
        <taxon>Plakobranchidae</taxon>
        <taxon>Elysia</taxon>
    </lineage>
</organism>
<accession>A0A3S1BFL1</accession>
<proteinExistence type="predicted"/>
<dbReference type="AlphaFoldDB" id="A0A3S1BFL1"/>
<name>A0A3S1BFL1_ELYCH</name>
<gene>
    <name evidence="1" type="ORF">EGW08_012626</name>
</gene>
<evidence type="ECO:0000313" key="2">
    <source>
        <dbReference type="Proteomes" id="UP000271974"/>
    </source>
</evidence>
<sequence>MGVDHFQRVDNNATLSAFALIAGTIVDQGEECLFEPCRITWCVINLMALVTVSNKDYQCWAQGAEQLSEGLVYGEVGVLEFLLNVDSLFSGFKSGQIGRHCSSHWAPEGHHGASQGSRFACRLEGWGLDPRLCPDSGALWRSSGPRLDNGGLWSRGPYRLCSVCSVCGDPLASRSLQVVNHADPPEHLWSRLQGLQPIKARLVTLWASEVYTLQALPSTLR</sequence>
<protein>
    <submittedName>
        <fullName evidence="1">Uncharacterized protein</fullName>
    </submittedName>
</protein>
<comment type="caution">
    <text evidence="1">The sequence shown here is derived from an EMBL/GenBank/DDBJ whole genome shotgun (WGS) entry which is preliminary data.</text>
</comment>
<keyword evidence="2" id="KW-1185">Reference proteome</keyword>
<evidence type="ECO:0000313" key="1">
    <source>
        <dbReference type="EMBL" id="RUS79626.1"/>
    </source>
</evidence>